<protein>
    <submittedName>
        <fullName evidence="1">Uncharacterized protein</fullName>
    </submittedName>
</protein>
<feature type="non-terminal residue" evidence="1">
    <location>
        <position position="1"/>
    </location>
</feature>
<evidence type="ECO:0000313" key="1">
    <source>
        <dbReference type="EMBL" id="KAG5455154.1"/>
    </source>
</evidence>
<keyword evidence="2" id="KW-1185">Reference proteome</keyword>
<organism evidence="1 2">
    <name type="scientific">Clonorchis sinensis</name>
    <name type="common">Chinese liver fluke</name>
    <dbReference type="NCBI Taxonomy" id="79923"/>
    <lineage>
        <taxon>Eukaryota</taxon>
        <taxon>Metazoa</taxon>
        <taxon>Spiralia</taxon>
        <taxon>Lophotrochozoa</taxon>
        <taxon>Platyhelminthes</taxon>
        <taxon>Trematoda</taxon>
        <taxon>Digenea</taxon>
        <taxon>Opisthorchiida</taxon>
        <taxon>Opisthorchiata</taxon>
        <taxon>Opisthorchiidae</taxon>
        <taxon>Clonorchis</taxon>
    </lineage>
</organism>
<dbReference type="EMBL" id="NIRI02000005">
    <property type="protein sequence ID" value="KAG5455154.1"/>
    <property type="molecule type" value="Genomic_DNA"/>
</dbReference>
<comment type="caution">
    <text evidence="1">The sequence shown here is derived from an EMBL/GenBank/DDBJ whole genome shotgun (WGS) entry which is preliminary data.</text>
</comment>
<dbReference type="OrthoDB" id="6271936at2759"/>
<reference evidence="1 2" key="1">
    <citation type="journal article" date="2018" name="Biotechnol. Adv.">
        <title>Improved genomic resources and new bioinformatic workflow for the carcinogenic parasite Clonorchis sinensis: Biotechnological implications.</title>
        <authorList>
            <person name="Wang D."/>
            <person name="Korhonen P.K."/>
            <person name="Gasser R.B."/>
            <person name="Young N.D."/>
        </authorList>
    </citation>
    <scope>NUCLEOTIDE SEQUENCE [LARGE SCALE GENOMIC DNA]</scope>
    <source>
        <strain evidence="1">Cs-k2</strain>
    </source>
</reference>
<reference evidence="1 2" key="2">
    <citation type="journal article" date="2021" name="Genomics">
        <title>High-quality reference genome for Clonorchis sinensis.</title>
        <authorList>
            <person name="Young N.D."/>
            <person name="Stroehlein A.J."/>
            <person name="Kinkar L."/>
            <person name="Wang T."/>
            <person name="Sohn W.M."/>
            <person name="Chang B.C.H."/>
            <person name="Kaur P."/>
            <person name="Weisz D."/>
            <person name="Dudchenko O."/>
            <person name="Aiden E.L."/>
            <person name="Korhonen P.K."/>
            <person name="Gasser R.B."/>
        </authorList>
    </citation>
    <scope>NUCLEOTIDE SEQUENCE [LARGE SCALE GENOMIC DNA]</scope>
    <source>
        <strain evidence="1">Cs-k2</strain>
    </source>
</reference>
<name>A0A3R7GHZ2_CLOSI</name>
<accession>A0A3R7GHZ2</accession>
<evidence type="ECO:0000313" key="2">
    <source>
        <dbReference type="Proteomes" id="UP000286415"/>
    </source>
</evidence>
<dbReference type="Proteomes" id="UP000286415">
    <property type="component" value="Unassembled WGS sequence"/>
</dbReference>
<dbReference type="AlphaFoldDB" id="A0A3R7GHZ2"/>
<gene>
    <name evidence="1" type="ORF">CSKR_112704</name>
</gene>
<sequence length="869" mass="96137">KVLCSLSLSSWTTVSLISGSTQGGTTDSDSDELHLVDILQHLPVAECVRRRHDSAAIMRHVKTKIRCINQDFADCLLSWTFYHYDRRRNDRETAMALEVQRAIAANFDRFAALFSPSLNGGLLNYIFQPVVVPGTNETLLTVPQVTGASFTAYLSELLLRSNKNYPVTEVLPQDVQPNQIQVTFYPVQIALGILAFLVTFCMLIVLIVAPCRYYTVYKYRKNRPKHKTQCTSKTTIIEELETDKNHYEAQSQKLPPRQNSSIFEEHVGISVQQSRWYLGLGIAIGVSVLFIVLCTPFVYISLDAAVVAISGNSNTGVTIGLEEAIKEAFAGTISFLQNLPIQGSAVTSSLLESVQTDLVENLHILIRNILEQLLKSYGARLLIDQVGQLRTDVDTLQNVTSFVAQSQQGTLADISYLQGKVVGYKNVLNRAFETLCPKVTSPGAATQCTTLKADLQQWHTDFSASTILVDPSITLSEVTAIFGVNVTQLLGEFDRLEAELDRKANEVVAQIEGQFNLTEQFQALKQLWDEINTNIGEPAVRSVNQISPTVISIVHSTGMAVAGLGYFFLIICTLALLVIIVYIILLATEAYERDLLIIRKDLMEEHCYENTMSAYASIPHTFPPSTHHIKCGIILSAILCSTIPLVVLVGGATILLTSVGSNEACRYSIDPSGLKMTDEALNLYIRYIWSDLITNQSIDPSILDLLNLPTPKDVVDGLLVKCKQTGSNPQPGLLPSVGVDQLVNVTAVIEQPRLQQSIDEAENTLVTEILQFDFASFIPGNVDELFATITNITSYLDNSDYTASITELRESVSNNTWISDYTDKLSLFVAPYLNQYPEALTIRTTVDHTVFESILRSSDYSHYCGGYSE</sequence>
<proteinExistence type="predicted"/>
<dbReference type="InParanoid" id="A0A3R7GHZ2"/>